<accession>A0ACC0CPH7</accession>
<reference evidence="1 2" key="1">
    <citation type="journal article" date="2022" name="New Phytol.">
        <title>Ecological generalism drives hyperdiversity of secondary metabolite gene clusters in xylarialean endophytes.</title>
        <authorList>
            <person name="Franco M.E.E."/>
            <person name="Wisecaver J.H."/>
            <person name="Arnold A.E."/>
            <person name="Ju Y.M."/>
            <person name="Slot J.C."/>
            <person name="Ahrendt S."/>
            <person name="Moore L.P."/>
            <person name="Eastman K.E."/>
            <person name="Scott K."/>
            <person name="Konkel Z."/>
            <person name="Mondo S.J."/>
            <person name="Kuo A."/>
            <person name="Hayes R.D."/>
            <person name="Haridas S."/>
            <person name="Andreopoulos B."/>
            <person name="Riley R."/>
            <person name="LaButti K."/>
            <person name="Pangilinan J."/>
            <person name="Lipzen A."/>
            <person name="Amirebrahimi M."/>
            <person name="Yan J."/>
            <person name="Adam C."/>
            <person name="Keymanesh K."/>
            <person name="Ng V."/>
            <person name="Louie K."/>
            <person name="Northen T."/>
            <person name="Drula E."/>
            <person name="Henrissat B."/>
            <person name="Hsieh H.M."/>
            <person name="Youens-Clark K."/>
            <person name="Lutzoni F."/>
            <person name="Miadlikowska J."/>
            <person name="Eastwood D.C."/>
            <person name="Hamelin R.C."/>
            <person name="Grigoriev I.V."/>
            <person name="U'Ren J.M."/>
        </authorList>
    </citation>
    <scope>NUCLEOTIDE SEQUENCE [LARGE SCALE GENOMIC DNA]</scope>
    <source>
        <strain evidence="1 2">ER1909</strain>
    </source>
</reference>
<comment type="caution">
    <text evidence="1">The sequence shown here is derived from an EMBL/GenBank/DDBJ whole genome shotgun (WGS) entry which is preliminary data.</text>
</comment>
<keyword evidence="2" id="KW-1185">Reference proteome</keyword>
<sequence>MPAPIDDLGLPLSPPLTGRIPADQHSNNAMDFVSGHFDDPFVDGLLGPPAVINADPKSHDINLNTPMGTPGLNDDPFYQNGMGVIDTNGHSYRSRPLPKQRSTSSAEWPMEGILTNDATWQPSSSSPGTGPAYIPDSPEWWDTATPHKSHHRYHHNNGMHNNAALNLSMHNQQAELPYEYGSSAADLSGLMIHMPQPRAPQAAVLNPHHDPLMSPATHHYYTTTPHRQQHHRSSSHHNHHSERRPRPRAPSSGARHHGSMTSPRKMSSCYALREESMSPTPQARHRSASSSGSALAVRKRRSWTRRSQQPGGEPRTPSGSGRSVSYESSQQRGRQQHSDSGGDSGGNGGGGGVSIEFCNYTPSDKKVLMNGVAPSGSSKTKARREKEAMEHKRQMSEAYIQATRAAGGDVEKLRQSGWFEQANNELMD</sequence>
<dbReference type="Proteomes" id="UP001497680">
    <property type="component" value="Unassembled WGS sequence"/>
</dbReference>
<evidence type="ECO:0000313" key="1">
    <source>
        <dbReference type="EMBL" id="KAI6082367.1"/>
    </source>
</evidence>
<gene>
    <name evidence="1" type="ORF">F4821DRAFT_247192</name>
</gene>
<organism evidence="1 2">
    <name type="scientific">Hypoxylon rubiginosum</name>
    <dbReference type="NCBI Taxonomy" id="110542"/>
    <lineage>
        <taxon>Eukaryota</taxon>
        <taxon>Fungi</taxon>
        <taxon>Dikarya</taxon>
        <taxon>Ascomycota</taxon>
        <taxon>Pezizomycotina</taxon>
        <taxon>Sordariomycetes</taxon>
        <taxon>Xylariomycetidae</taxon>
        <taxon>Xylariales</taxon>
        <taxon>Hypoxylaceae</taxon>
        <taxon>Hypoxylon</taxon>
    </lineage>
</organism>
<protein>
    <submittedName>
        <fullName evidence="1">Uncharacterized protein</fullName>
    </submittedName>
</protein>
<dbReference type="EMBL" id="MU394372">
    <property type="protein sequence ID" value="KAI6082367.1"/>
    <property type="molecule type" value="Genomic_DNA"/>
</dbReference>
<name>A0ACC0CPH7_9PEZI</name>
<proteinExistence type="predicted"/>
<evidence type="ECO:0000313" key="2">
    <source>
        <dbReference type="Proteomes" id="UP001497680"/>
    </source>
</evidence>